<evidence type="ECO:0000313" key="3">
    <source>
        <dbReference type="EMBL" id="VFS86921.1"/>
    </source>
</evidence>
<keyword evidence="2" id="KW-0732">Signal</keyword>
<organism evidence="3 4">
    <name type="scientific">Kluyvera cryocrescens</name>
    <name type="common">Kluyvera citrophila</name>
    <dbReference type="NCBI Taxonomy" id="580"/>
    <lineage>
        <taxon>Bacteria</taxon>
        <taxon>Pseudomonadati</taxon>
        <taxon>Pseudomonadota</taxon>
        <taxon>Gammaproteobacteria</taxon>
        <taxon>Enterobacterales</taxon>
        <taxon>Enterobacteriaceae</taxon>
        <taxon>Kluyvera</taxon>
    </lineage>
</organism>
<accession>A0A2X3GEX6</accession>
<dbReference type="EMBL" id="CAADJD010000028">
    <property type="protein sequence ID" value="VFS86921.1"/>
    <property type="molecule type" value="Genomic_DNA"/>
</dbReference>
<dbReference type="AlphaFoldDB" id="A0A2X3GEX6"/>
<evidence type="ECO:0000256" key="1">
    <source>
        <dbReference type="SAM" id="MobiDB-lite"/>
    </source>
</evidence>
<gene>
    <name evidence="3" type="ORF">NCTC12993_06816</name>
</gene>
<sequence length="118" mass="12828">MKKVIALSAILAMGLCSTAFAADHQEPAKKPPVEQQHNGQPPHDNKGQHHDGKSQPPRDEKGQHHDGKGQPPRDEKGQHHDGKGQPPHDNKGQQHDGKGQPPKHDGDNKLPPPNGQHN</sequence>
<evidence type="ECO:0000256" key="2">
    <source>
        <dbReference type="SAM" id="SignalP"/>
    </source>
</evidence>
<keyword evidence="4" id="KW-1185">Reference proteome</keyword>
<dbReference type="RefSeq" id="WP_061283622.1">
    <property type="nucleotide sequence ID" value="NZ_CALMQG010000013.1"/>
</dbReference>
<feature type="signal peptide" evidence="2">
    <location>
        <begin position="1"/>
        <end position="21"/>
    </location>
</feature>
<dbReference type="STRING" id="580.GCA_001266615_04259"/>
<feature type="compositionally biased region" description="Basic and acidic residues" evidence="1">
    <location>
        <begin position="43"/>
        <end position="108"/>
    </location>
</feature>
<name>A0A2X3GEX6_KLUCR</name>
<reference evidence="3 4" key="1">
    <citation type="submission" date="2019-03" db="EMBL/GenBank/DDBJ databases">
        <authorList>
            <consortium name="Pathogen Informatics"/>
        </authorList>
    </citation>
    <scope>NUCLEOTIDE SEQUENCE [LARGE SCALE GENOMIC DNA]</scope>
    <source>
        <strain evidence="3 4">NCTC12993</strain>
    </source>
</reference>
<dbReference type="GeneID" id="99778609"/>
<protein>
    <submittedName>
        <fullName evidence="3">Acid shock protein</fullName>
    </submittedName>
</protein>
<dbReference type="Proteomes" id="UP000401081">
    <property type="component" value="Unassembled WGS sequence"/>
</dbReference>
<feature type="region of interest" description="Disordered" evidence="1">
    <location>
        <begin position="23"/>
        <end position="118"/>
    </location>
</feature>
<proteinExistence type="predicted"/>
<feature type="chain" id="PRO_5043792184" evidence="2">
    <location>
        <begin position="22"/>
        <end position="118"/>
    </location>
</feature>
<evidence type="ECO:0000313" key="4">
    <source>
        <dbReference type="Proteomes" id="UP000401081"/>
    </source>
</evidence>
<dbReference type="OrthoDB" id="6628681at2"/>
<feature type="compositionally biased region" description="Basic and acidic residues" evidence="1">
    <location>
        <begin position="23"/>
        <end position="32"/>
    </location>
</feature>